<evidence type="ECO:0000313" key="1">
    <source>
        <dbReference type="EMBL" id="PPQ72008.1"/>
    </source>
</evidence>
<dbReference type="InParanoid" id="A0A409W0I7"/>
<dbReference type="Proteomes" id="UP000284706">
    <property type="component" value="Unassembled WGS sequence"/>
</dbReference>
<sequence length="548" mass="62234">MTKKPRVSLQDSSSEIDELLKEEDVLETRHAFLATELAQVRRKISGIRSKRNGIQNRNNPLLNLPNEVTCIIFDYALAVSASWHESTRLPLFEVVASHVCRHWRSAALNYPRLWAHFRPGSKSSSLSSERFDAYLERSASSGLELWFKFSNGDNLEDFTVLLQKAMSHMQRWRRFSLFADHRFPALDVFAAMETVSVPMLEHFAFCAPSKNMSIDFRNGPPSLKPTVFKSGAPNLISAALNLTGYFPCMPPLKNITTLHLRGRSYVRGRESTSHIHRDILSLPFLVNLSIIGVIYEYNEPESGEKPITVPYLKHLCLTRAMEFLFLLPFMRAPSLETLIVRGVLPATFAAQALESNTLMSDLYIFPVLHSVCCIDVFAHSTASTWQFAKMTANASEITFCNTNARRCPYSESFFAFLADCSVLKEKEMLWKKVKVLTFDIDTSDLDGLLRFFKKRPKRSVILRLSDTANSRLKASSESKYAELAESYKLETLESMRNQLGETKLPPSTRDHNIGLFTEEFDPFGGDDSLTNWTDSDAGSHSDFDDDYY</sequence>
<protein>
    <submittedName>
        <fullName evidence="1">Uncharacterized protein</fullName>
    </submittedName>
</protein>
<keyword evidence="2" id="KW-1185">Reference proteome</keyword>
<gene>
    <name evidence="1" type="ORF">CVT26_007968</name>
</gene>
<dbReference type="OrthoDB" id="3357519at2759"/>
<name>A0A409W0I7_9AGAR</name>
<dbReference type="AlphaFoldDB" id="A0A409W0I7"/>
<comment type="caution">
    <text evidence="1">The sequence shown here is derived from an EMBL/GenBank/DDBJ whole genome shotgun (WGS) entry which is preliminary data.</text>
</comment>
<evidence type="ECO:0000313" key="2">
    <source>
        <dbReference type="Proteomes" id="UP000284706"/>
    </source>
</evidence>
<dbReference type="EMBL" id="NHYE01005477">
    <property type="protein sequence ID" value="PPQ72008.1"/>
    <property type="molecule type" value="Genomic_DNA"/>
</dbReference>
<organism evidence="1 2">
    <name type="scientific">Gymnopilus dilepis</name>
    <dbReference type="NCBI Taxonomy" id="231916"/>
    <lineage>
        <taxon>Eukaryota</taxon>
        <taxon>Fungi</taxon>
        <taxon>Dikarya</taxon>
        <taxon>Basidiomycota</taxon>
        <taxon>Agaricomycotina</taxon>
        <taxon>Agaricomycetes</taxon>
        <taxon>Agaricomycetidae</taxon>
        <taxon>Agaricales</taxon>
        <taxon>Agaricineae</taxon>
        <taxon>Hymenogastraceae</taxon>
        <taxon>Gymnopilus</taxon>
    </lineage>
</organism>
<proteinExistence type="predicted"/>
<dbReference type="STRING" id="231916.A0A409W0I7"/>
<reference evidence="1 2" key="1">
    <citation type="journal article" date="2018" name="Evol. Lett.">
        <title>Horizontal gene cluster transfer increased hallucinogenic mushroom diversity.</title>
        <authorList>
            <person name="Reynolds H.T."/>
            <person name="Vijayakumar V."/>
            <person name="Gluck-Thaler E."/>
            <person name="Korotkin H.B."/>
            <person name="Matheny P.B."/>
            <person name="Slot J.C."/>
        </authorList>
    </citation>
    <scope>NUCLEOTIDE SEQUENCE [LARGE SCALE GENOMIC DNA]</scope>
    <source>
        <strain evidence="1 2">SRW20</strain>
    </source>
</reference>
<accession>A0A409W0I7</accession>